<dbReference type="Proteomes" id="UP000438106">
    <property type="component" value="Unassembled WGS sequence"/>
</dbReference>
<dbReference type="InterPro" id="IPR011024">
    <property type="entry name" value="G_crystallin-like"/>
</dbReference>
<feature type="region of interest" description="Disordered" evidence="1">
    <location>
        <begin position="1"/>
        <end position="20"/>
    </location>
</feature>
<dbReference type="SUPFAM" id="SSF49695">
    <property type="entry name" value="gamma-Crystallin-like"/>
    <property type="match status" value="1"/>
</dbReference>
<dbReference type="Gene3D" id="2.60.20.10">
    <property type="entry name" value="Crystallins"/>
    <property type="match status" value="1"/>
</dbReference>
<evidence type="ECO:0000256" key="1">
    <source>
        <dbReference type="SAM" id="MobiDB-lite"/>
    </source>
</evidence>
<accession>A0A7X3FU24</accession>
<evidence type="ECO:0000259" key="2">
    <source>
        <dbReference type="PROSITE" id="PS51781"/>
    </source>
</evidence>
<name>A0A7X3FU24_9HYPH</name>
<organism evidence="3 4">
    <name type="scientific">Devosia marina</name>
    <dbReference type="NCBI Taxonomy" id="2683198"/>
    <lineage>
        <taxon>Bacteria</taxon>
        <taxon>Pseudomonadati</taxon>
        <taxon>Pseudomonadota</taxon>
        <taxon>Alphaproteobacteria</taxon>
        <taxon>Hyphomicrobiales</taxon>
        <taxon>Devosiaceae</taxon>
        <taxon>Devosia</taxon>
    </lineage>
</organism>
<keyword evidence="4" id="KW-1185">Reference proteome</keyword>
<reference evidence="3 4" key="1">
    <citation type="submission" date="2019-12" db="EMBL/GenBank/DDBJ databases">
        <title>Devosia maris sp. nov., isolated from the deep seawater.</title>
        <authorList>
            <person name="Liu Y."/>
        </authorList>
    </citation>
    <scope>NUCLEOTIDE SEQUENCE [LARGE SCALE GENOMIC DNA]</scope>
    <source>
        <strain evidence="3 4">L53-10-65</strain>
    </source>
</reference>
<comment type="caution">
    <text evidence="3">The sequence shown here is derived from an EMBL/GenBank/DDBJ whole genome shotgun (WGS) entry which is preliminary data.</text>
</comment>
<proteinExistence type="predicted"/>
<protein>
    <submittedName>
        <fullName evidence="3">SH3 domain-containing protein</fullName>
    </submittedName>
</protein>
<dbReference type="PROSITE" id="PS51781">
    <property type="entry name" value="SH3B"/>
    <property type="match status" value="1"/>
</dbReference>
<dbReference type="InterPro" id="IPR006311">
    <property type="entry name" value="TAT_signal"/>
</dbReference>
<evidence type="ECO:0000313" key="4">
    <source>
        <dbReference type="Proteomes" id="UP000438106"/>
    </source>
</evidence>
<dbReference type="Pfam" id="PF08239">
    <property type="entry name" value="SH3_3"/>
    <property type="match status" value="1"/>
</dbReference>
<dbReference type="EMBL" id="WQRF01000008">
    <property type="protein sequence ID" value="MVT00664.1"/>
    <property type="molecule type" value="Genomic_DNA"/>
</dbReference>
<dbReference type="SMART" id="SM00287">
    <property type="entry name" value="SH3b"/>
    <property type="match status" value="1"/>
</dbReference>
<feature type="domain" description="SH3b" evidence="2">
    <location>
        <begin position="48"/>
        <end position="111"/>
    </location>
</feature>
<dbReference type="PROSITE" id="PS51318">
    <property type="entry name" value="TAT"/>
    <property type="match status" value="1"/>
</dbReference>
<gene>
    <name evidence="3" type="ORF">GO014_16690</name>
</gene>
<evidence type="ECO:0000313" key="3">
    <source>
        <dbReference type="EMBL" id="MVT00664.1"/>
    </source>
</evidence>
<sequence length="238" mass="25752">MRRPGRPGPARSSRREHVMHRQTRRNLLNLATGIAVAAAAVVVFLPAAQAAPGTATSNVNVRSGPGTGYAVVDTLRRGEQVDVQRCQSSWCYVVKPGPDGWVSASYLSAGGRPVNPSNPGLSFGFTIGGPDGPQISIGVGNGNSPQPRPPRPPVVQPVYDEVCFYDRTRFRGDSFCMEEGESVRDLRGWTDRISSFDNPAGLTVQVCSQENFRFCRTYTTGASSLGDYDNYIASIRVR</sequence>
<dbReference type="Gene3D" id="2.30.30.40">
    <property type="entry name" value="SH3 Domains"/>
    <property type="match status" value="1"/>
</dbReference>
<dbReference type="AlphaFoldDB" id="A0A7X3FU24"/>
<dbReference type="Pfam" id="PF03995">
    <property type="entry name" value="Inhibitor_I36"/>
    <property type="match status" value="1"/>
</dbReference>
<dbReference type="InterPro" id="IPR003646">
    <property type="entry name" value="SH3-like_bac-type"/>
</dbReference>